<dbReference type="EMBL" id="CM001888">
    <property type="protein sequence ID" value="EOY19484.1"/>
    <property type="molecule type" value="Genomic_DNA"/>
</dbReference>
<keyword evidence="2" id="KW-1185">Reference proteome</keyword>
<reference evidence="1 2" key="1">
    <citation type="journal article" date="2013" name="Genome Biol.">
        <title>The genome sequence of the most widely cultivated cacao type and its use to identify candidate genes regulating pod color.</title>
        <authorList>
            <person name="Motamayor J.C."/>
            <person name="Mockaitis K."/>
            <person name="Schmutz J."/>
            <person name="Haiminen N."/>
            <person name="Iii D.L."/>
            <person name="Cornejo O."/>
            <person name="Findley S.D."/>
            <person name="Zheng P."/>
            <person name="Utro F."/>
            <person name="Royaert S."/>
            <person name="Saski C."/>
            <person name="Jenkins J."/>
            <person name="Podicheti R."/>
            <person name="Zhao M."/>
            <person name="Scheffler B.E."/>
            <person name="Stack J.C."/>
            <person name="Feltus F.A."/>
            <person name="Mustiga G.M."/>
            <person name="Amores F."/>
            <person name="Phillips W."/>
            <person name="Marelli J.P."/>
            <person name="May G.D."/>
            <person name="Shapiro H."/>
            <person name="Ma J."/>
            <person name="Bustamante C.D."/>
            <person name="Schnell R.J."/>
            <person name="Main D."/>
            <person name="Gilbert D."/>
            <person name="Parida L."/>
            <person name="Kuhn D.N."/>
        </authorList>
    </citation>
    <scope>NUCLEOTIDE SEQUENCE [LARGE SCALE GENOMIC DNA]</scope>
    <source>
        <strain evidence="2">cv. Matina 1-6</strain>
    </source>
</reference>
<dbReference type="Gramene" id="EOY19484">
    <property type="protein sequence ID" value="EOY19484"/>
    <property type="gene ID" value="TCM_044600"/>
</dbReference>
<dbReference type="HOGENOM" id="CLU_2692747_0_0_1"/>
<evidence type="ECO:0000313" key="2">
    <source>
        <dbReference type="Proteomes" id="UP000026915"/>
    </source>
</evidence>
<gene>
    <name evidence="1" type="ORF">TCM_044600</name>
</gene>
<sequence>MVGVQTTRTHIYKFGNKTLDSKLLASIETFESACGLTPSSDVAQAPLSKIQGYHEMKVEMKQLHTQMLDIQTSL</sequence>
<protein>
    <submittedName>
        <fullName evidence="1">Uncharacterized protein</fullName>
    </submittedName>
</protein>
<dbReference type="Proteomes" id="UP000026915">
    <property type="component" value="Chromosome 10"/>
</dbReference>
<evidence type="ECO:0000313" key="1">
    <source>
        <dbReference type="EMBL" id="EOY19484.1"/>
    </source>
</evidence>
<accession>A0A061FXD2</accession>
<dbReference type="AlphaFoldDB" id="A0A061FXD2"/>
<organism evidence="1 2">
    <name type="scientific">Theobroma cacao</name>
    <name type="common">Cacao</name>
    <name type="synonym">Cocoa</name>
    <dbReference type="NCBI Taxonomy" id="3641"/>
    <lineage>
        <taxon>Eukaryota</taxon>
        <taxon>Viridiplantae</taxon>
        <taxon>Streptophyta</taxon>
        <taxon>Embryophyta</taxon>
        <taxon>Tracheophyta</taxon>
        <taxon>Spermatophyta</taxon>
        <taxon>Magnoliopsida</taxon>
        <taxon>eudicotyledons</taxon>
        <taxon>Gunneridae</taxon>
        <taxon>Pentapetalae</taxon>
        <taxon>rosids</taxon>
        <taxon>malvids</taxon>
        <taxon>Malvales</taxon>
        <taxon>Malvaceae</taxon>
        <taxon>Byttnerioideae</taxon>
        <taxon>Theobroma</taxon>
    </lineage>
</organism>
<name>A0A061FXD2_THECC</name>
<proteinExistence type="predicted"/>
<dbReference type="InParanoid" id="A0A061FXD2"/>